<dbReference type="AlphaFoldDB" id="A0A7J8BAB6"/>
<dbReference type="Proteomes" id="UP000593571">
    <property type="component" value="Unassembled WGS sequence"/>
</dbReference>
<accession>A0A7J8BAB6</accession>
<dbReference type="EMBL" id="JACASE010000018">
    <property type="protein sequence ID" value="KAF6395405.1"/>
    <property type="molecule type" value="Genomic_DNA"/>
</dbReference>
<comment type="caution">
    <text evidence="2">The sequence shown here is derived from an EMBL/GenBank/DDBJ whole genome shotgun (WGS) entry which is preliminary data.</text>
</comment>
<evidence type="ECO:0000313" key="3">
    <source>
        <dbReference type="Proteomes" id="UP000593571"/>
    </source>
</evidence>
<organism evidence="2 3">
    <name type="scientific">Rousettus aegyptiacus</name>
    <name type="common">Egyptian fruit bat</name>
    <name type="synonym">Pteropus aegyptiacus</name>
    <dbReference type="NCBI Taxonomy" id="9407"/>
    <lineage>
        <taxon>Eukaryota</taxon>
        <taxon>Metazoa</taxon>
        <taxon>Chordata</taxon>
        <taxon>Craniata</taxon>
        <taxon>Vertebrata</taxon>
        <taxon>Euteleostomi</taxon>
        <taxon>Mammalia</taxon>
        <taxon>Eutheria</taxon>
        <taxon>Laurasiatheria</taxon>
        <taxon>Chiroptera</taxon>
        <taxon>Yinpterochiroptera</taxon>
        <taxon>Pteropodoidea</taxon>
        <taxon>Pteropodidae</taxon>
        <taxon>Rousettinae</taxon>
        <taxon>Rousettus</taxon>
    </lineage>
</organism>
<evidence type="ECO:0000256" key="1">
    <source>
        <dbReference type="SAM" id="MobiDB-lite"/>
    </source>
</evidence>
<sequence length="187" mass="19810">MQAHSAIEPGLCPLKRPGLDRGCTPGGRTTGRSALTPAGGARRLCGRLVTRLYLCSHRAIRDMHPPPSDRRSCLHSQIQPPWPGSSRLIGPALASGLIQSHADPVIPPVFARPLPGLSPLRLLLGHRALLSLRPRPRRQSSAPSASALKVRGAHEEPSQGAAEGRFLQSLPRAQGSRGRMLAAAPSG</sequence>
<keyword evidence="3" id="KW-1185">Reference proteome</keyword>
<proteinExistence type="predicted"/>
<reference evidence="2 3" key="1">
    <citation type="journal article" date="2020" name="Nature">
        <title>Six reference-quality genomes reveal evolution of bat adaptations.</title>
        <authorList>
            <person name="Jebb D."/>
            <person name="Huang Z."/>
            <person name="Pippel M."/>
            <person name="Hughes G.M."/>
            <person name="Lavrichenko K."/>
            <person name="Devanna P."/>
            <person name="Winkler S."/>
            <person name="Jermiin L.S."/>
            <person name="Skirmuntt E.C."/>
            <person name="Katzourakis A."/>
            <person name="Burkitt-Gray L."/>
            <person name="Ray D.A."/>
            <person name="Sullivan K.A.M."/>
            <person name="Roscito J.G."/>
            <person name="Kirilenko B.M."/>
            <person name="Davalos L.M."/>
            <person name="Corthals A.P."/>
            <person name="Power M.L."/>
            <person name="Jones G."/>
            <person name="Ransome R.D."/>
            <person name="Dechmann D.K.N."/>
            <person name="Locatelli A.G."/>
            <person name="Puechmaille S.J."/>
            <person name="Fedrigo O."/>
            <person name="Jarvis E.D."/>
            <person name="Hiller M."/>
            <person name="Vernes S.C."/>
            <person name="Myers E.W."/>
            <person name="Teeling E.C."/>
        </authorList>
    </citation>
    <scope>NUCLEOTIDE SEQUENCE [LARGE SCALE GENOMIC DNA]</scope>
    <source>
        <strain evidence="2">MRouAeg1</strain>
        <tissue evidence="2">Muscle</tissue>
    </source>
</reference>
<feature type="region of interest" description="Disordered" evidence="1">
    <location>
        <begin position="134"/>
        <end position="187"/>
    </location>
</feature>
<protein>
    <submittedName>
        <fullName evidence="2">Uncharacterized protein</fullName>
    </submittedName>
</protein>
<evidence type="ECO:0000313" key="2">
    <source>
        <dbReference type="EMBL" id="KAF6395405.1"/>
    </source>
</evidence>
<feature type="compositionally biased region" description="Low complexity" evidence="1">
    <location>
        <begin position="134"/>
        <end position="148"/>
    </location>
</feature>
<name>A0A7J8BAB6_ROUAE</name>
<gene>
    <name evidence="2" type="ORF">HJG63_009961</name>
</gene>